<evidence type="ECO:0000313" key="11">
    <source>
        <dbReference type="EMBL" id="PZS92745.1"/>
    </source>
</evidence>
<evidence type="ECO:0000256" key="4">
    <source>
        <dbReference type="ARBA" id="ARBA00022801"/>
    </source>
</evidence>
<dbReference type="EMBL" id="LXXM01000146">
    <property type="protein sequence ID" value="PZS92745.1"/>
    <property type="molecule type" value="Genomic_DNA"/>
</dbReference>
<dbReference type="PANTHER" id="PTHR42884">
    <property type="entry name" value="PROPROTEIN CONVERTASE SUBTILISIN/KEXIN-RELATED"/>
    <property type="match status" value="1"/>
</dbReference>
<feature type="active site" description="Charge relay system" evidence="7 8">
    <location>
        <position position="368"/>
    </location>
</feature>
<dbReference type="InterPro" id="IPR023827">
    <property type="entry name" value="Peptidase_S8_Asp-AS"/>
</dbReference>
<dbReference type="Gene3D" id="3.40.50.200">
    <property type="entry name" value="Peptidase S8/S53 domain"/>
    <property type="match status" value="1"/>
</dbReference>
<evidence type="ECO:0000256" key="5">
    <source>
        <dbReference type="ARBA" id="ARBA00022825"/>
    </source>
</evidence>
<dbReference type="PROSITE" id="PS51829">
    <property type="entry name" value="P_HOMO_B"/>
    <property type="match status" value="1"/>
</dbReference>
<feature type="chain" id="PRO_5016008548" evidence="9">
    <location>
        <begin position="34"/>
        <end position="592"/>
    </location>
</feature>
<dbReference type="PROSITE" id="PS00137">
    <property type="entry name" value="SUBTILASE_HIS"/>
    <property type="match status" value="1"/>
</dbReference>
<dbReference type="InterPro" id="IPR034182">
    <property type="entry name" value="Kexin/furin"/>
</dbReference>
<keyword evidence="3 9" id="KW-0732">Signal</keyword>
<reference evidence="11 12" key="1">
    <citation type="submission" date="2016-05" db="EMBL/GenBank/DDBJ databases">
        <authorList>
            <person name="Lavstsen T."/>
            <person name="Jespersen J.S."/>
        </authorList>
    </citation>
    <scope>NUCLEOTIDE SEQUENCE [LARGE SCALE GENOMIC DNA]</scope>
    <source>
        <strain evidence="11 12">SM-5815</strain>
    </source>
</reference>
<gene>
    <name evidence="11" type="ORF">A7X83_06340</name>
</gene>
<evidence type="ECO:0000259" key="10">
    <source>
        <dbReference type="PROSITE" id="PS51829"/>
    </source>
</evidence>
<protein>
    <submittedName>
        <fullName evidence="11">Serine protease</fullName>
    </submittedName>
</protein>
<dbReference type="GO" id="GO:0016020">
    <property type="term" value="C:membrane"/>
    <property type="evidence" value="ECO:0007669"/>
    <property type="project" value="TreeGrafter"/>
</dbReference>
<feature type="active site" description="Charge relay system" evidence="7 8">
    <location>
        <position position="125"/>
    </location>
</feature>
<dbReference type="GO" id="GO:0012505">
    <property type="term" value="C:endomembrane system"/>
    <property type="evidence" value="ECO:0007669"/>
    <property type="project" value="UniProtKB-ARBA"/>
</dbReference>
<dbReference type="InterPro" id="IPR008979">
    <property type="entry name" value="Galactose-bd-like_sf"/>
</dbReference>
<dbReference type="InterPro" id="IPR036852">
    <property type="entry name" value="Peptidase_S8/S53_dom_sf"/>
</dbReference>
<keyword evidence="6" id="KW-0106">Calcium</keyword>
<dbReference type="AlphaFoldDB" id="A0A2W6J9X1"/>
<comment type="similarity">
    <text evidence="1">Belongs to the peptidase S8 family. Furin subfamily.</text>
</comment>
<dbReference type="CDD" id="cd04059">
    <property type="entry name" value="Peptidases_S8_Protein_convertases_Kexins_Furin-like"/>
    <property type="match status" value="1"/>
</dbReference>
<dbReference type="Gene3D" id="2.60.120.260">
    <property type="entry name" value="Galactose-binding domain-like"/>
    <property type="match status" value="1"/>
</dbReference>
<dbReference type="PROSITE" id="PS51892">
    <property type="entry name" value="SUBTILASE"/>
    <property type="match status" value="1"/>
</dbReference>
<dbReference type="PANTHER" id="PTHR42884:SF14">
    <property type="entry name" value="NEUROENDOCRINE CONVERTASE 1"/>
    <property type="match status" value="1"/>
</dbReference>
<keyword evidence="5 8" id="KW-0720">Serine protease</keyword>
<keyword evidence="2 8" id="KW-0645">Protease</keyword>
<feature type="active site" description="Charge relay system" evidence="7 8">
    <location>
        <position position="86"/>
    </location>
</feature>
<evidence type="ECO:0000256" key="2">
    <source>
        <dbReference type="ARBA" id="ARBA00022670"/>
    </source>
</evidence>
<dbReference type="GO" id="GO:0016485">
    <property type="term" value="P:protein processing"/>
    <property type="evidence" value="ECO:0007669"/>
    <property type="project" value="TreeGrafter"/>
</dbReference>
<dbReference type="SUPFAM" id="SSF52743">
    <property type="entry name" value="Subtilisin-like"/>
    <property type="match status" value="1"/>
</dbReference>
<evidence type="ECO:0000313" key="12">
    <source>
        <dbReference type="Proteomes" id="UP000249614"/>
    </source>
</evidence>
<evidence type="ECO:0000256" key="3">
    <source>
        <dbReference type="ARBA" id="ARBA00022729"/>
    </source>
</evidence>
<evidence type="ECO:0000256" key="9">
    <source>
        <dbReference type="SAM" id="SignalP"/>
    </source>
</evidence>
<feature type="signal peptide" evidence="9">
    <location>
        <begin position="1"/>
        <end position="33"/>
    </location>
</feature>
<dbReference type="SUPFAM" id="SSF49785">
    <property type="entry name" value="Galactose-binding domain-like"/>
    <property type="match status" value="1"/>
</dbReference>
<comment type="caution">
    <text evidence="11">The sequence shown here is derived from an EMBL/GenBank/DDBJ whole genome shotgun (WGS) entry which is preliminary data.</text>
</comment>
<keyword evidence="4 8" id="KW-0378">Hydrolase</keyword>
<dbReference type="PROSITE" id="PS00138">
    <property type="entry name" value="SUBTILASE_SER"/>
    <property type="match status" value="1"/>
</dbReference>
<dbReference type="GO" id="GO:0004252">
    <property type="term" value="F:serine-type endopeptidase activity"/>
    <property type="evidence" value="ECO:0007669"/>
    <property type="project" value="UniProtKB-UniRule"/>
</dbReference>
<evidence type="ECO:0000256" key="8">
    <source>
        <dbReference type="PROSITE-ProRule" id="PRU01240"/>
    </source>
</evidence>
<organism evidence="11 12">
    <name type="scientific">Stenotrophomonas maltophilia</name>
    <name type="common">Pseudomonas maltophilia</name>
    <name type="synonym">Xanthomonas maltophilia</name>
    <dbReference type="NCBI Taxonomy" id="40324"/>
    <lineage>
        <taxon>Bacteria</taxon>
        <taxon>Pseudomonadati</taxon>
        <taxon>Pseudomonadota</taxon>
        <taxon>Gammaproteobacteria</taxon>
        <taxon>Lysobacterales</taxon>
        <taxon>Lysobacteraceae</taxon>
        <taxon>Stenotrophomonas</taxon>
        <taxon>Stenotrophomonas maltophilia group</taxon>
    </lineage>
</organism>
<proteinExistence type="inferred from homology"/>
<sequence length="592" mass="62075">MKRHTQRSAPPRSARLALATALVLGSLAVTAQAQQADPLAGRQWHLLNTGQAVLGDTLPVAGNDLNVDGLFRNGIRGQGVTIAIVDDGLQIAHPDLAANVAAVAGKNFANQSNNPSPSNPDRDNHGTMVGGIAGAVGANNLGVRGVASAATLKGFNFLASNAQGNSNSNIEYSWWDGAEVADVQVFNNSWGSSPGNPSLPLAYSQNDITAYEQAMSGTRGGRGGIYVKAAGNNHDNGYWQDSLGNGYETCSNDTKNRNTGCVPAGRDPRNNLFNVITVGAVRADGVRSSYSSTGSALWVSAFGGENGWQRQIVPGQLAIRYDPAILTTDVTGCAQGSNKNASLRNTLDGDQSAIDSTCNYTGKMNGTSAATPMVSGVAALVLETNPNLSYRDVKYILATTATRNDPNRAAVTLADGRVLVPGWTVNAAGRAYSNWYGFGVVNAARAVQVAENFQSLGALVDSGWRTTTRTVAIGNTSAAAARLTFQVANGARNIESVQLGFRVNHRNTRQLQFVLISPSGTRSVVQPAFTGIGSGTGGVQRNFTNWDLLSSNAFLDENATGTWTLEVTDLGQAANAASRGNLEFFKIRVLGH</sequence>
<dbReference type="InterPro" id="IPR002884">
    <property type="entry name" value="P_dom"/>
</dbReference>
<dbReference type="Proteomes" id="UP000249614">
    <property type="component" value="Unassembled WGS sequence"/>
</dbReference>
<evidence type="ECO:0000256" key="6">
    <source>
        <dbReference type="ARBA" id="ARBA00022837"/>
    </source>
</evidence>
<dbReference type="InterPro" id="IPR022398">
    <property type="entry name" value="Peptidase_S8_His-AS"/>
</dbReference>
<dbReference type="InterPro" id="IPR000209">
    <property type="entry name" value="Peptidase_S8/S53_dom"/>
</dbReference>
<dbReference type="InterPro" id="IPR015500">
    <property type="entry name" value="Peptidase_S8_subtilisin-rel"/>
</dbReference>
<dbReference type="PROSITE" id="PS00136">
    <property type="entry name" value="SUBTILASE_ASP"/>
    <property type="match status" value="1"/>
</dbReference>
<evidence type="ECO:0000256" key="1">
    <source>
        <dbReference type="ARBA" id="ARBA00005325"/>
    </source>
</evidence>
<name>A0A2W6J9X1_STEMA</name>
<accession>A0A2W6J9X1</accession>
<dbReference type="RefSeq" id="WP_111112155.1">
    <property type="nucleotide sequence ID" value="NZ_LXXM01000146.1"/>
</dbReference>
<dbReference type="GO" id="GO:0005737">
    <property type="term" value="C:cytoplasm"/>
    <property type="evidence" value="ECO:0007669"/>
    <property type="project" value="UniProtKB-ARBA"/>
</dbReference>
<dbReference type="PRINTS" id="PR00723">
    <property type="entry name" value="SUBTILISIN"/>
</dbReference>
<evidence type="ECO:0000256" key="7">
    <source>
        <dbReference type="PIRSR" id="PIRSR615500-1"/>
    </source>
</evidence>
<dbReference type="Pfam" id="PF01483">
    <property type="entry name" value="P_proprotein"/>
    <property type="match status" value="1"/>
</dbReference>
<feature type="domain" description="P/Homo B" evidence="10">
    <location>
        <begin position="448"/>
        <end position="592"/>
    </location>
</feature>
<dbReference type="InterPro" id="IPR023828">
    <property type="entry name" value="Peptidase_S8_Ser-AS"/>
</dbReference>
<dbReference type="Pfam" id="PF00082">
    <property type="entry name" value="Peptidase_S8"/>
    <property type="match status" value="1"/>
</dbReference>